<gene>
    <name evidence="1" type="ORF">F5148DRAFT_1224750</name>
</gene>
<proteinExistence type="predicted"/>
<keyword evidence="2" id="KW-1185">Reference proteome</keyword>
<organism evidence="1 2">
    <name type="scientific">Russula earlei</name>
    <dbReference type="NCBI Taxonomy" id="71964"/>
    <lineage>
        <taxon>Eukaryota</taxon>
        <taxon>Fungi</taxon>
        <taxon>Dikarya</taxon>
        <taxon>Basidiomycota</taxon>
        <taxon>Agaricomycotina</taxon>
        <taxon>Agaricomycetes</taxon>
        <taxon>Russulales</taxon>
        <taxon>Russulaceae</taxon>
        <taxon>Russula</taxon>
    </lineage>
</organism>
<reference evidence="1" key="1">
    <citation type="submission" date="2021-03" db="EMBL/GenBank/DDBJ databases">
        <title>Evolutionary priming and transition to the ectomycorrhizal habit in an iconic lineage of mushroom-forming fungi: is preadaptation a requirement?</title>
        <authorList>
            <consortium name="DOE Joint Genome Institute"/>
            <person name="Looney B.P."/>
            <person name="Miyauchi S."/>
            <person name="Morin E."/>
            <person name="Drula E."/>
            <person name="Courty P.E."/>
            <person name="Chicoki N."/>
            <person name="Fauchery L."/>
            <person name="Kohler A."/>
            <person name="Kuo A."/>
            <person name="LaButti K."/>
            <person name="Pangilinan J."/>
            <person name="Lipzen A."/>
            <person name="Riley R."/>
            <person name="Andreopoulos W."/>
            <person name="He G."/>
            <person name="Johnson J."/>
            <person name="Barry K.W."/>
            <person name="Grigoriev I.V."/>
            <person name="Nagy L."/>
            <person name="Hibbett D."/>
            <person name="Henrissat B."/>
            <person name="Matheny P.B."/>
            <person name="Labbe J."/>
            <person name="Martin A.F."/>
        </authorList>
    </citation>
    <scope>NUCLEOTIDE SEQUENCE</scope>
    <source>
        <strain evidence="1">BPL698</strain>
    </source>
</reference>
<protein>
    <submittedName>
        <fullName evidence="1">Acyl-CoA N-acyltransferase</fullName>
    </submittedName>
</protein>
<evidence type="ECO:0000313" key="2">
    <source>
        <dbReference type="Proteomes" id="UP001207468"/>
    </source>
</evidence>
<accession>A0ACC0U1N0</accession>
<sequence length="205" mass="23399">MSSSLVGGMPTHVSTYSYPSLPWETSRTILRRYAPTDERAFLNLWNDPVVQRSSFVEDLSPLRTEQLLQTTIQSISKGSIFFLVVEDKEKREFLGHVSLSFNPQPEHDAAISIALSAGYRGRGFGTEVMHWVITYGFREFGLRRISLTVLEDNIPALRMYRKIGFIDEGTRKQGSRSSSQPRNIICMGIVREEWDIQSGRRRALP</sequence>
<comment type="caution">
    <text evidence="1">The sequence shown here is derived from an EMBL/GenBank/DDBJ whole genome shotgun (WGS) entry which is preliminary data.</text>
</comment>
<dbReference type="EMBL" id="JAGFNK010000240">
    <property type="protein sequence ID" value="KAI9456165.1"/>
    <property type="molecule type" value="Genomic_DNA"/>
</dbReference>
<dbReference type="Proteomes" id="UP001207468">
    <property type="component" value="Unassembled WGS sequence"/>
</dbReference>
<name>A0ACC0U1N0_9AGAM</name>
<evidence type="ECO:0000313" key="1">
    <source>
        <dbReference type="EMBL" id="KAI9456165.1"/>
    </source>
</evidence>